<dbReference type="InterPro" id="IPR016024">
    <property type="entry name" value="ARM-type_fold"/>
</dbReference>
<protein>
    <submittedName>
        <fullName evidence="5">Uncharacterized protein</fullName>
    </submittedName>
</protein>
<comment type="similarity">
    <text evidence="2">Belongs to the NUP186/NUP192/NUP205 family.</text>
</comment>
<dbReference type="SUPFAM" id="SSF48371">
    <property type="entry name" value="ARM repeat"/>
    <property type="match status" value="1"/>
</dbReference>
<keyword evidence="4" id="KW-0539">Nucleus</keyword>
<comment type="caution">
    <text evidence="5">The sequence shown here is derived from an EMBL/GenBank/DDBJ whole genome shotgun (WGS) entry which is preliminary data.</text>
</comment>
<comment type="subcellular location">
    <subcellularLocation>
        <location evidence="1">Nucleus</location>
    </subcellularLocation>
</comment>
<organism evidence="5 6">
    <name type="scientific">Necator americanus</name>
    <name type="common">Human hookworm</name>
    <dbReference type="NCBI Taxonomy" id="51031"/>
    <lineage>
        <taxon>Eukaryota</taxon>
        <taxon>Metazoa</taxon>
        <taxon>Ecdysozoa</taxon>
        <taxon>Nematoda</taxon>
        <taxon>Chromadorea</taxon>
        <taxon>Rhabditida</taxon>
        <taxon>Rhabditina</taxon>
        <taxon>Rhabditomorpha</taxon>
        <taxon>Strongyloidea</taxon>
        <taxon>Ancylostomatidae</taxon>
        <taxon>Bunostominae</taxon>
        <taxon>Necator</taxon>
    </lineage>
</organism>
<dbReference type="Proteomes" id="UP001303046">
    <property type="component" value="Unassembled WGS sequence"/>
</dbReference>
<evidence type="ECO:0000256" key="3">
    <source>
        <dbReference type="ARBA" id="ARBA00022448"/>
    </source>
</evidence>
<dbReference type="EMBL" id="JAVFWL010000002">
    <property type="protein sequence ID" value="KAK6739121.1"/>
    <property type="molecule type" value="Genomic_DNA"/>
</dbReference>
<evidence type="ECO:0000313" key="5">
    <source>
        <dbReference type="EMBL" id="KAK6739121.1"/>
    </source>
</evidence>
<evidence type="ECO:0000256" key="2">
    <source>
        <dbReference type="ARBA" id="ARBA00005892"/>
    </source>
</evidence>
<name>A0ABR1CPJ9_NECAM</name>
<evidence type="ECO:0000256" key="1">
    <source>
        <dbReference type="ARBA" id="ARBA00004123"/>
    </source>
</evidence>
<accession>A0ABR1CPJ9</accession>
<keyword evidence="3" id="KW-0813">Transport</keyword>
<dbReference type="InterPro" id="IPR021827">
    <property type="entry name" value="Nup186/Nup192/Nup205"/>
</dbReference>
<dbReference type="PANTHER" id="PTHR31344:SF0">
    <property type="entry name" value="NUCLEAR PORE COMPLEX PROTEIN NUP205"/>
    <property type="match status" value="1"/>
</dbReference>
<dbReference type="Pfam" id="PF11894">
    <property type="entry name" value="Nup192"/>
    <property type="match status" value="1"/>
</dbReference>
<keyword evidence="6" id="KW-1185">Reference proteome</keyword>
<proteinExistence type="inferred from homology"/>
<sequence length="745" mass="83481">MQSAVVHSVEQHGTVQKFIFSPVTSWTCISRALWILRAMWIEVRRACEAVQNFTDVEDAAACSELIKEVEKFKWRIQNILKNQGKSPTDRVKLKANTEIPIDGVKVMLDQPLCDEAIIISDIFNLHEMEALELVLSGESQKIHFDCLNRGLIAVVCYYDVHRLLAVLLRTMLEWDKESMHESLRVFIEQNFVQRTMFQHLLQLQATFNVITEFHMLSQPHVNGLGGPRHQNLLRNVIEEIRENSAEALYSLCEWGAEHSNEFLADIYPILKVVPLAEKFSAHHLSAWICLVKLTSSSVLSQTNTAAAVLSNLVKEIRNETVWSDQSVCGTVQLACAIALRALAVSPADHLNITNVEVDVDKVVDRAIKNLAMIFIRHGVIGSDSFKLCSTHVRVVDTMLKQLIALFPAKLMEIERNSEDELTWVDEMAEKGQQATPALHYESFLRCISDLYQIADDPKTSGAVKLCITELSLGYSSSGSMELCRFMERARISHHVVHAVAYLDMLCAVCRTRQVAAFIFDVFARVSAHDDVHVGWDHVMSALRSYERLFRERAGSTSMIGHSLSAQQQPKAVIPPRELIGLISWITLARTVVDLDDDAAEVFLEERQWAVLDATLGIVSAPVPLPLKGALLRLVAALAKREASALRIWNALNAHALCTFAENGALLGLQRELDERECSEEIFDTSLGFVYLLRSLLSHSHIVIPEFAAPYLQYLTKSIVSQMGSRSYKNIAQFPALAGIFGSKVS</sequence>
<dbReference type="PANTHER" id="PTHR31344">
    <property type="entry name" value="NUCLEAR PORE COMPLEX PROTEIN NUP205"/>
    <property type="match status" value="1"/>
</dbReference>
<reference evidence="5 6" key="1">
    <citation type="submission" date="2023-08" db="EMBL/GenBank/DDBJ databases">
        <title>A Necator americanus chromosomal reference genome.</title>
        <authorList>
            <person name="Ilik V."/>
            <person name="Petrzelkova K.J."/>
            <person name="Pardy F."/>
            <person name="Fuh T."/>
            <person name="Niatou-Singa F.S."/>
            <person name="Gouil Q."/>
            <person name="Baker L."/>
            <person name="Ritchie M.E."/>
            <person name="Jex A.R."/>
            <person name="Gazzola D."/>
            <person name="Li H."/>
            <person name="Toshio Fujiwara R."/>
            <person name="Zhan B."/>
            <person name="Aroian R.V."/>
            <person name="Pafco B."/>
            <person name="Schwarz E.M."/>
        </authorList>
    </citation>
    <scope>NUCLEOTIDE SEQUENCE [LARGE SCALE GENOMIC DNA]</scope>
    <source>
        <strain evidence="5 6">Aroian</strain>
        <tissue evidence="5">Whole animal</tissue>
    </source>
</reference>
<evidence type="ECO:0000313" key="6">
    <source>
        <dbReference type="Proteomes" id="UP001303046"/>
    </source>
</evidence>
<evidence type="ECO:0000256" key="4">
    <source>
        <dbReference type="ARBA" id="ARBA00023242"/>
    </source>
</evidence>
<gene>
    <name evidence="5" type="primary">Necator_chrII.g8706</name>
    <name evidence="5" type="ORF">RB195_020911</name>
</gene>